<evidence type="ECO:0000256" key="1">
    <source>
        <dbReference type="ARBA" id="ARBA00004236"/>
    </source>
</evidence>
<comment type="subcellular location">
    <subcellularLocation>
        <location evidence="1">Cell membrane</location>
    </subcellularLocation>
</comment>
<evidence type="ECO:0000256" key="3">
    <source>
        <dbReference type="ARBA" id="ARBA00022692"/>
    </source>
</evidence>
<dbReference type="GO" id="GO:0036376">
    <property type="term" value="P:sodium ion export across plasma membrane"/>
    <property type="evidence" value="ECO:0007669"/>
    <property type="project" value="InterPro"/>
</dbReference>
<keyword evidence="4 6" id="KW-1133">Transmembrane helix</keyword>
<organism evidence="7">
    <name type="scientific">bioreactor metagenome</name>
    <dbReference type="NCBI Taxonomy" id="1076179"/>
    <lineage>
        <taxon>unclassified sequences</taxon>
        <taxon>metagenomes</taxon>
        <taxon>ecological metagenomes</taxon>
    </lineage>
</organism>
<gene>
    <name evidence="7" type="ORF">SDC9_111896</name>
</gene>
<reference evidence="7" key="1">
    <citation type="submission" date="2019-08" db="EMBL/GenBank/DDBJ databases">
        <authorList>
            <person name="Kucharzyk K."/>
            <person name="Murdoch R.W."/>
            <person name="Higgins S."/>
            <person name="Loffler F."/>
        </authorList>
    </citation>
    <scope>NUCLEOTIDE SEQUENCE</scope>
</reference>
<dbReference type="Pfam" id="PF04277">
    <property type="entry name" value="OAD_gamma"/>
    <property type="match status" value="1"/>
</dbReference>
<evidence type="ECO:0000256" key="4">
    <source>
        <dbReference type="ARBA" id="ARBA00022989"/>
    </source>
</evidence>
<protein>
    <submittedName>
        <fullName evidence="7">Uncharacterized protein</fullName>
    </submittedName>
</protein>
<evidence type="ECO:0000313" key="7">
    <source>
        <dbReference type="EMBL" id="MPM65004.1"/>
    </source>
</evidence>
<dbReference type="AlphaFoldDB" id="A0A645BT79"/>
<sequence>MPVTASLSSYFVGPMGALIMSFISMSIVFLVIIGLMLVMTVTGKVAAMLDKKAPEGK</sequence>
<name>A0A645BT79_9ZZZZ</name>
<evidence type="ECO:0000256" key="2">
    <source>
        <dbReference type="ARBA" id="ARBA00022475"/>
    </source>
</evidence>
<evidence type="ECO:0000256" key="6">
    <source>
        <dbReference type="SAM" id="Phobius"/>
    </source>
</evidence>
<proteinExistence type="predicted"/>
<keyword evidence="5 6" id="KW-0472">Membrane</keyword>
<dbReference type="GO" id="GO:0005886">
    <property type="term" value="C:plasma membrane"/>
    <property type="evidence" value="ECO:0007669"/>
    <property type="project" value="UniProtKB-SubCell"/>
</dbReference>
<dbReference type="GO" id="GO:0015081">
    <property type="term" value="F:sodium ion transmembrane transporter activity"/>
    <property type="evidence" value="ECO:0007669"/>
    <property type="project" value="InterPro"/>
</dbReference>
<keyword evidence="3 6" id="KW-0812">Transmembrane</keyword>
<accession>A0A645BT79</accession>
<dbReference type="EMBL" id="VSSQ01020276">
    <property type="protein sequence ID" value="MPM65004.1"/>
    <property type="molecule type" value="Genomic_DNA"/>
</dbReference>
<keyword evidence="2" id="KW-1003">Cell membrane</keyword>
<comment type="caution">
    <text evidence="7">The sequence shown here is derived from an EMBL/GenBank/DDBJ whole genome shotgun (WGS) entry which is preliminary data.</text>
</comment>
<dbReference type="InterPro" id="IPR005899">
    <property type="entry name" value="Na_pump_deCOase"/>
</dbReference>
<feature type="transmembrane region" description="Helical" evidence="6">
    <location>
        <begin position="15"/>
        <end position="42"/>
    </location>
</feature>
<evidence type="ECO:0000256" key="5">
    <source>
        <dbReference type="ARBA" id="ARBA00023136"/>
    </source>
</evidence>